<evidence type="ECO:0000313" key="2">
    <source>
        <dbReference type="Proteomes" id="UP000887013"/>
    </source>
</evidence>
<organism evidence="1 2">
    <name type="scientific">Nephila pilipes</name>
    <name type="common">Giant wood spider</name>
    <name type="synonym">Nephila maculata</name>
    <dbReference type="NCBI Taxonomy" id="299642"/>
    <lineage>
        <taxon>Eukaryota</taxon>
        <taxon>Metazoa</taxon>
        <taxon>Ecdysozoa</taxon>
        <taxon>Arthropoda</taxon>
        <taxon>Chelicerata</taxon>
        <taxon>Arachnida</taxon>
        <taxon>Araneae</taxon>
        <taxon>Araneomorphae</taxon>
        <taxon>Entelegynae</taxon>
        <taxon>Araneoidea</taxon>
        <taxon>Nephilidae</taxon>
        <taxon>Nephila</taxon>
    </lineage>
</organism>
<name>A0A8X6PQX9_NEPPI</name>
<dbReference type="EMBL" id="BMAW01071230">
    <property type="protein sequence ID" value="GFT77124.1"/>
    <property type="molecule type" value="Genomic_DNA"/>
</dbReference>
<proteinExistence type="predicted"/>
<gene>
    <name evidence="1" type="primary">AVEN_12835_1</name>
    <name evidence="1" type="ORF">NPIL_530651</name>
</gene>
<sequence>MTRKGHLTVAGLTKPVQRFEENRSLEDRVGSGRPSRIQTRAACVAAEMETVALESAAGTSSSDTVETEAFARWALSKNEQDSNWIFNILWTDKAHFSFHGDINTHIRRIWSTSKPRLYTEKLLPSHKVTM</sequence>
<reference evidence="1" key="1">
    <citation type="submission" date="2020-08" db="EMBL/GenBank/DDBJ databases">
        <title>Multicomponent nature underlies the extraordinary mechanical properties of spider dragline silk.</title>
        <authorList>
            <person name="Kono N."/>
            <person name="Nakamura H."/>
            <person name="Mori M."/>
            <person name="Yoshida Y."/>
            <person name="Ohtoshi R."/>
            <person name="Malay A.D."/>
            <person name="Moran D.A.P."/>
            <person name="Tomita M."/>
            <person name="Numata K."/>
            <person name="Arakawa K."/>
        </authorList>
    </citation>
    <scope>NUCLEOTIDE SEQUENCE</scope>
</reference>
<accession>A0A8X6PQX9</accession>
<protein>
    <submittedName>
        <fullName evidence="1">Uncharacterized protein</fullName>
    </submittedName>
</protein>
<comment type="caution">
    <text evidence="1">The sequence shown here is derived from an EMBL/GenBank/DDBJ whole genome shotgun (WGS) entry which is preliminary data.</text>
</comment>
<dbReference type="AlphaFoldDB" id="A0A8X6PQX9"/>
<dbReference type="OrthoDB" id="6494175at2759"/>
<evidence type="ECO:0000313" key="1">
    <source>
        <dbReference type="EMBL" id="GFT77124.1"/>
    </source>
</evidence>
<keyword evidence="2" id="KW-1185">Reference proteome</keyword>
<dbReference type="Proteomes" id="UP000887013">
    <property type="component" value="Unassembled WGS sequence"/>
</dbReference>